<dbReference type="EMBL" id="CAEZVB010000139">
    <property type="protein sequence ID" value="CAB4633332.1"/>
    <property type="molecule type" value="Genomic_DNA"/>
</dbReference>
<name>A0A6J6J8H8_9ZZZZ</name>
<evidence type="ECO:0000313" key="4">
    <source>
        <dbReference type="EMBL" id="CAB4633332.1"/>
    </source>
</evidence>
<gene>
    <name evidence="4" type="ORF">UFOPK1908_01605</name>
    <name evidence="5" type="ORF">UFOPK3576_01622</name>
</gene>
<dbReference type="InterPro" id="IPR050492">
    <property type="entry name" value="Bact_metal-bind_prot9"/>
</dbReference>
<sequence>MRLRAILGTSTVLLGLPFLAACGSTTGASESSLSSVSVVAAFYPLQYAAQQVGGSAVSVTNLTSPGVEPHDLELSAAQVAEISKADLVLYVKGFQPAVDDAIAQQAADRAIDVTANLTLLAGDDGADPHVWLDPANMSAIGKTIASRLSSIDPAAKSTFTSGSAALTTAMTALTRDYKAALGNCASDKLVVSHDAFGYLAKAFGFTQMGISGLNPEAEPSPARMREIADFVSTNNVSTIYYETLVDPKVAQTLATETGVTAAMLDPLEGLAADSTGDYLSVMKDNLATLKVGQKC</sequence>
<dbReference type="Pfam" id="PF01297">
    <property type="entry name" value="ZnuA"/>
    <property type="match status" value="1"/>
</dbReference>
<dbReference type="InterPro" id="IPR006128">
    <property type="entry name" value="Lipoprotein_PsaA-like"/>
</dbReference>
<dbReference type="EMBL" id="CAFBMO010000110">
    <property type="protein sequence ID" value="CAB4919971.1"/>
    <property type="molecule type" value="Genomic_DNA"/>
</dbReference>
<evidence type="ECO:0000256" key="3">
    <source>
        <dbReference type="ARBA" id="ARBA00022729"/>
    </source>
</evidence>
<evidence type="ECO:0000256" key="1">
    <source>
        <dbReference type="ARBA" id="ARBA00011028"/>
    </source>
</evidence>
<protein>
    <submittedName>
        <fullName evidence="4">Unannotated protein</fullName>
    </submittedName>
</protein>
<dbReference type="GO" id="GO:0030001">
    <property type="term" value="P:metal ion transport"/>
    <property type="evidence" value="ECO:0007669"/>
    <property type="project" value="InterPro"/>
</dbReference>
<reference evidence="4" key="1">
    <citation type="submission" date="2020-05" db="EMBL/GenBank/DDBJ databases">
        <authorList>
            <person name="Chiriac C."/>
            <person name="Salcher M."/>
            <person name="Ghai R."/>
            <person name="Kavagutti S V."/>
        </authorList>
    </citation>
    <scope>NUCLEOTIDE SEQUENCE</scope>
</reference>
<dbReference type="PANTHER" id="PTHR42953:SF3">
    <property type="entry name" value="HIGH-AFFINITY ZINC UPTAKE SYSTEM PROTEIN ZNUA"/>
    <property type="match status" value="1"/>
</dbReference>
<proteinExistence type="inferred from homology"/>
<dbReference type="PROSITE" id="PS51257">
    <property type="entry name" value="PROKAR_LIPOPROTEIN"/>
    <property type="match status" value="1"/>
</dbReference>
<dbReference type="PANTHER" id="PTHR42953">
    <property type="entry name" value="HIGH-AFFINITY ZINC UPTAKE SYSTEM PROTEIN ZNUA-RELATED"/>
    <property type="match status" value="1"/>
</dbReference>
<accession>A0A6J6J8H8</accession>
<dbReference type="GO" id="GO:0046872">
    <property type="term" value="F:metal ion binding"/>
    <property type="evidence" value="ECO:0007669"/>
    <property type="project" value="InterPro"/>
</dbReference>
<dbReference type="GO" id="GO:0007155">
    <property type="term" value="P:cell adhesion"/>
    <property type="evidence" value="ECO:0007669"/>
    <property type="project" value="InterPro"/>
</dbReference>
<evidence type="ECO:0000256" key="2">
    <source>
        <dbReference type="ARBA" id="ARBA00022448"/>
    </source>
</evidence>
<dbReference type="SUPFAM" id="SSF53807">
    <property type="entry name" value="Helical backbone' metal receptor"/>
    <property type="match status" value="1"/>
</dbReference>
<dbReference type="AlphaFoldDB" id="A0A6J6J8H8"/>
<dbReference type="InterPro" id="IPR006127">
    <property type="entry name" value="ZnuA-like"/>
</dbReference>
<keyword evidence="3" id="KW-0732">Signal</keyword>
<keyword evidence="2" id="KW-0813">Transport</keyword>
<evidence type="ECO:0000313" key="5">
    <source>
        <dbReference type="EMBL" id="CAB4919971.1"/>
    </source>
</evidence>
<dbReference type="PRINTS" id="PR00690">
    <property type="entry name" value="ADHESNFAMILY"/>
</dbReference>
<organism evidence="4">
    <name type="scientific">freshwater metagenome</name>
    <dbReference type="NCBI Taxonomy" id="449393"/>
    <lineage>
        <taxon>unclassified sequences</taxon>
        <taxon>metagenomes</taxon>
        <taxon>ecological metagenomes</taxon>
    </lineage>
</organism>
<comment type="similarity">
    <text evidence="1">Belongs to the bacterial solute-binding protein 9 family.</text>
</comment>
<dbReference type="Gene3D" id="3.40.50.1980">
    <property type="entry name" value="Nitrogenase molybdenum iron protein domain"/>
    <property type="match status" value="2"/>
</dbReference>